<gene>
    <name evidence="2" type="ORF">SAMN02745941_04144</name>
</gene>
<protein>
    <submittedName>
        <fullName evidence="2">Uncharacterized protein</fullName>
    </submittedName>
</protein>
<evidence type="ECO:0000256" key="1">
    <source>
        <dbReference type="SAM" id="Phobius"/>
    </source>
</evidence>
<keyword evidence="1" id="KW-0472">Membrane</keyword>
<feature type="transmembrane region" description="Helical" evidence="1">
    <location>
        <begin position="41"/>
        <end position="58"/>
    </location>
</feature>
<dbReference type="EMBL" id="FQXU01000017">
    <property type="protein sequence ID" value="SHI65553.1"/>
    <property type="molecule type" value="Genomic_DNA"/>
</dbReference>
<feature type="transmembrane region" description="Helical" evidence="1">
    <location>
        <begin position="12"/>
        <end position="29"/>
    </location>
</feature>
<organism evidence="2 3">
    <name type="scientific">Clostridium intestinale DSM 6191</name>
    <dbReference type="NCBI Taxonomy" id="1121320"/>
    <lineage>
        <taxon>Bacteria</taxon>
        <taxon>Bacillati</taxon>
        <taxon>Bacillota</taxon>
        <taxon>Clostridia</taxon>
        <taxon>Eubacteriales</taxon>
        <taxon>Clostridiaceae</taxon>
        <taxon>Clostridium</taxon>
    </lineage>
</organism>
<dbReference type="Proteomes" id="UP000184241">
    <property type="component" value="Unassembled WGS sequence"/>
</dbReference>
<reference evidence="2 3" key="1">
    <citation type="submission" date="2016-11" db="EMBL/GenBank/DDBJ databases">
        <authorList>
            <person name="Jaros S."/>
            <person name="Januszkiewicz K."/>
            <person name="Wedrychowicz H."/>
        </authorList>
    </citation>
    <scope>NUCLEOTIDE SEQUENCE [LARGE SCALE GENOMIC DNA]</scope>
    <source>
        <strain evidence="2 3">DSM 6191</strain>
    </source>
</reference>
<keyword evidence="1" id="KW-0812">Transmembrane</keyword>
<dbReference type="AlphaFoldDB" id="A0A1M6CXF5"/>
<keyword evidence="1" id="KW-1133">Transmembrane helix</keyword>
<proteinExistence type="predicted"/>
<feature type="transmembrane region" description="Helical" evidence="1">
    <location>
        <begin position="70"/>
        <end position="95"/>
    </location>
</feature>
<evidence type="ECO:0000313" key="2">
    <source>
        <dbReference type="EMBL" id="SHI65553.1"/>
    </source>
</evidence>
<dbReference type="RefSeq" id="WP_073022468.1">
    <property type="nucleotide sequence ID" value="NZ_FQXU01000017.1"/>
</dbReference>
<sequence>MERRSYKNIGRFILAFSIIYSIFMAFISFRNGDFKENLSNGSLFSTLIFSLTCIVLILSGLRMKIKYPDYYLYQVIGAIILLLMVLIVDVIPRVIYLI</sequence>
<name>A0A1M6CXF5_9CLOT</name>
<evidence type="ECO:0000313" key="3">
    <source>
        <dbReference type="Proteomes" id="UP000184241"/>
    </source>
</evidence>
<accession>A0A1M6CXF5</accession>